<evidence type="ECO:0000313" key="3">
    <source>
        <dbReference type="Proteomes" id="UP000236641"/>
    </source>
</evidence>
<sequence length="166" mass="18871">MKNLNKHNISDTGFKTPDGYFNSFEEKLLLELKLKEKVNTPGFKVPENYFTDFKVSTSIDNKPKSEPKVISLFRNQKWLVAASIAAIFIVLVSMPTGQNSSLDFASLDSDSIESYLLTNDFDSAELNNLITNPSDFETIILEETLNDVPLEDYLYNNMELEDLNLE</sequence>
<dbReference type="Proteomes" id="UP000236641">
    <property type="component" value="Unassembled WGS sequence"/>
</dbReference>
<keyword evidence="1" id="KW-0472">Membrane</keyword>
<accession>A0A2K1DWS4</accession>
<evidence type="ECO:0000256" key="1">
    <source>
        <dbReference type="SAM" id="Phobius"/>
    </source>
</evidence>
<reference evidence="2 3" key="1">
    <citation type="submission" date="2018-01" db="EMBL/GenBank/DDBJ databases">
        <title>The draft genome of Hanstruepera neustonica JCM19743.</title>
        <authorList>
            <person name="He R.-H."/>
            <person name="Du Z.-J."/>
        </authorList>
    </citation>
    <scope>NUCLEOTIDE SEQUENCE [LARGE SCALE GENOMIC DNA]</scope>
    <source>
        <strain evidence="2 3">JCM19743</strain>
    </source>
</reference>
<dbReference type="OrthoDB" id="981524at2"/>
<dbReference type="RefSeq" id="WP_103052697.1">
    <property type="nucleotide sequence ID" value="NZ_POWF01000008.1"/>
</dbReference>
<evidence type="ECO:0000313" key="2">
    <source>
        <dbReference type="EMBL" id="PNQ72453.1"/>
    </source>
</evidence>
<gene>
    <name evidence="2" type="ORF">C1T31_11715</name>
</gene>
<feature type="transmembrane region" description="Helical" evidence="1">
    <location>
        <begin position="78"/>
        <end position="97"/>
    </location>
</feature>
<keyword evidence="3" id="KW-1185">Reference proteome</keyword>
<keyword evidence="1" id="KW-1133">Transmembrane helix</keyword>
<protein>
    <submittedName>
        <fullName evidence="2">Uncharacterized protein</fullName>
    </submittedName>
</protein>
<dbReference type="EMBL" id="POWF01000008">
    <property type="protein sequence ID" value="PNQ72453.1"/>
    <property type="molecule type" value="Genomic_DNA"/>
</dbReference>
<organism evidence="2 3">
    <name type="scientific">Hanstruepera neustonica</name>
    <dbReference type="NCBI Taxonomy" id="1445657"/>
    <lineage>
        <taxon>Bacteria</taxon>
        <taxon>Pseudomonadati</taxon>
        <taxon>Bacteroidota</taxon>
        <taxon>Flavobacteriia</taxon>
        <taxon>Flavobacteriales</taxon>
        <taxon>Flavobacteriaceae</taxon>
        <taxon>Hanstruepera</taxon>
    </lineage>
</organism>
<keyword evidence="1" id="KW-0812">Transmembrane</keyword>
<comment type="caution">
    <text evidence="2">The sequence shown here is derived from an EMBL/GenBank/DDBJ whole genome shotgun (WGS) entry which is preliminary data.</text>
</comment>
<proteinExistence type="predicted"/>
<dbReference type="AlphaFoldDB" id="A0A2K1DWS4"/>
<name>A0A2K1DWS4_9FLAO</name>